<dbReference type="Pfam" id="PF14356">
    <property type="entry name" value="DUF4403"/>
    <property type="match status" value="1"/>
</dbReference>
<gene>
    <name evidence="1" type="ORF">BWK62_13800</name>
</gene>
<sequence length="465" mass="53049">MKKLSYFFLIITSSIPLINCSSTQKIELMQPEADTALPINYPTHLSYINFPIQLTVKDIENQTNKALTGLIYEDNNLDDDKIMVKIWKNNPVIMSEKDHKLQTIVPLKVWAKVKYGTSLLGIDLYDTREFNLNATINLLSNVNLTNWQVNTQTQLESINWNESPTVSIAGKDIKITYLINPALKYFKNKIEKSLDDAIAKSLDFKKQISDLMQKASEPIEMNKNYETWLRINPQEIHSTQALLEENKISLNVGLKCQIESLVGQKPKNLFDKNKLILKSTEQLPNKITASLVALSTYNDASRLINANFKGKEFSSGNRKISIQNVSIWHKHGKMIIALDLLGSLNGRIYLAGFPKYDSEKKEFYFDDLDYALETKSRLIKTANWLFQSAIIQKLKANCRYSIASNLEEGKKSIMQYLNNYSPMQGVYINGKLTHIDFDRVELTNESILGFLTITGNLKIEVNGLQ</sequence>
<dbReference type="EMBL" id="MTCY01000062">
    <property type="protein sequence ID" value="OWP74633.1"/>
    <property type="molecule type" value="Genomic_DNA"/>
</dbReference>
<evidence type="ECO:0008006" key="3">
    <source>
        <dbReference type="Google" id="ProtNLM"/>
    </source>
</evidence>
<dbReference type="AlphaFoldDB" id="A0A246G7S7"/>
<evidence type="ECO:0000313" key="1">
    <source>
        <dbReference type="EMBL" id="OWP74633.1"/>
    </source>
</evidence>
<reference evidence="1 2" key="1">
    <citation type="journal article" date="2017" name="Infect. Genet. Evol.">
        <title>Comparative genome analysis of fish pathogen Flavobacterium columnare reveals extensive sequence diversity within the species.</title>
        <authorList>
            <person name="Kayansamruaj P."/>
            <person name="Dong H.T."/>
            <person name="Hirono I."/>
            <person name="Kondo H."/>
            <person name="Senapin S."/>
            <person name="Rodkhum C."/>
        </authorList>
    </citation>
    <scope>NUCLEOTIDE SEQUENCE [LARGE SCALE GENOMIC DNA]</scope>
    <source>
        <strain evidence="1 2">1214</strain>
    </source>
</reference>
<comment type="caution">
    <text evidence="1">The sequence shown here is derived from an EMBL/GenBank/DDBJ whole genome shotgun (WGS) entry which is preliminary data.</text>
</comment>
<name>A0A246G7S7_9FLAO</name>
<accession>A0A246G7S7</accession>
<organism evidence="1 2">
    <name type="scientific">Flavobacterium columnare</name>
    <dbReference type="NCBI Taxonomy" id="996"/>
    <lineage>
        <taxon>Bacteria</taxon>
        <taxon>Pseudomonadati</taxon>
        <taxon>Bacteroidota</taxon>
        <taxon>Flavobacteriia</taxon>
        <taxon>Flavobacteriales</taxon>
        <taxon>Flavobacteriaceae</taxon>
        <taxon>Flavobacterium</taxon>
    </lineage>
</organism>
<dbReference type="Proteomes" id="UP000198034">
    <property type="component" value="Unassembled WGS sequence"/>
</dbReference>
<dbReference type="OrthoDB" id="617059at2"/>
<protein>
    <recommendedName>
        <fullName evidence="3">DUF4403 family protein</fullName>
    </recommendedName>
</protein>
<evidence type="ECO:0000313" key="2">
    <source>
        <dbReference type="Proteomes" id="UP000198034"/>
    </source>
</evidence>
<dbReference type="InterPro" id="IPR025515">
    <property type="entry name" value="DUF4403"/>
</dbReference>
<proteinExistence type="predicted"/>